<feature type="domain" description="GGDEF" evidence="3">
    <location>
        <begin position="417"/>
        <end position="550"/>
    </location>
</feature>
<dbReference type="Proteomes" id="UP000015462">
    <property type="component" value="Unassembled WGS sequence"/>
</dbReference>
<dbReference type="InterPro" id="IPR029787">
    <property type="entry name" value="Nucleotide_cyclase"/>
</dbReference>
<dbReference type="Pfam" id="PF00563">
    <property type="entry name" value="EAL"/>
    <property type="match status" value="1"/>
</dbReference>
<dbReference type="InterPro" id="IPR001633">
    <property type="entry name" value="EAL_dom"/>
</dbReference>
<evidence type="ECO:0000259" key="3">
    <source>
        <dbReference type="PROSITE" id="PS50887"/>
    </source>
</evidence>
<dbReference type="PANTHER" id="PTHR33121:SF23">
    <property type="entry name" value="CYCLIC DI-GMP PHOSPHODIESTERASE PDEB"/>
    <property type="match status" value="1"/>
</dbReference>
<dbReference type="PROSITE" id="PS50883">
    <property type="entry name" value="EAL"/>
    <property type="match status" value="1"/>
</dbReference>
<dbReference type="FunFam" id="3.30.70.270:FF:000001">
    <property type="entry name" value="Diguanylate cyclase domain protein"/>
    <property type="match status" value="1"/>
</dbReference>
<dbReference type="SMART" id="SM00052">
    <property type="entry name" value="EAL"/>
    <property type="match status" value="1"/>
</dbReference>
<dbReference type="GO" id="GO:0071111">
    <property type="term" value="F:cyclic-guanylate-specific phosphodiesterase activity"/>
    <property type="evidence" value="ECO:0007669"/>
    <property type="project" value="InterPro"/>
</dbReference>
<comment type="caution">
    <text evidence="4">The sequence shown here is derived from an EMBL/GenBank/DDBJ whole genome shotgun (WGS) entry which is preliminary data.</text>
</comment>
<evidence type="ECO:0000259" key="2">
    <source>
        <dbReference type="PROSITE" id="PS50883"/>
    </source>
</evidence>
<comment type="cofactor">
    <cofactor evidence="1">
        <name>Mg(2+)</name>
        <dbReference type="ChEBI" id="CHEBI:18420"/>
    </cofactor>
</comment>
<evidence type="ECO:0000313" key="5">
    <source>
        <dbReference type="Proteomes" id="UP000015462"/>
    </source>
</evidence>
<reference evidence="4 5" key="1">
    <citation type="journal article" date="2013" name="Genome Announc.">
        <title>Genome Sequence of the Pyrene- and Fluoranthene-Degrading Bacterium Cycloclasticus sp. Strain PY97M.</title>
        <authorList>
            <person name="Cui Z."/>
            <person name="Xu G."/>
            <person name="Li Q."/>
            <person name="Gao W."/>
            <person name="Zheng L."/>
        </authorList>
    </citation>
    <scope>NUCLEOTIDE SEQUENCE [LARGE SCALE GENOMIC DNA]</scope>
    <source>
        <strain evidence="4 5">PY97M</strain>
    </source>
</reference>
<accession>A0AB33YZP4</accession>
<dbReference type="Pfam" id="PF00990">
    <property type="entry name" value="GGDEF"/>
    <property type="match status" value="1"/>
</dbReference>
<keyword evidence="5" id="KW-1185">Reference proteome</keyword>
<dbReference type="InterPro" id="IPR035919">
    <property type="entry name" value="EAL_sf"/>
</dbReference>
<dbReference type="CDD" id="cd01949">
    <property type="entry name" value="GGDEF"/>
    <property type="match status" value="1"/>
</dbReference>
<organism evidence="4 5">
    <name type="scientific">Cycloclasticus pugetii</name>
    <dbReference type="NCBI Taxonomy" id="34068"/>
    <lineage>
        <taxon>Bacteria</taxon>
        <taxon>Pseudomonadati</taxon>
        <taxon>Pseudomonadota</taxon>
        <taxon>Gammaproteobacteria</taxon>
        <taxon>Thiotrichales</taxon>
        <taxon>Piscirickettsiaceae</taxon>
        <taxon>Cycloclasticus</taxon>
    </lineage>
</organism>
<dbReference type="SMART" id="SM00267">
    <property type="entry name" value="GGDEF"/>
    <property type="match status" value="1"/>
</dbReference>
<dbReference type="CDD" id="cd01948">
    <property type="entry name" value="EAL"/>
    <property type="match status" value="1"/>
</dbReference>
<proteinExistence type="predicted"/>
<evidence type="ECO:0000256" key="1">
    <source>
        <dbReference type="ARBA" id="ARBA00001946"/>
    </source>
</evidence>
<dbReference type="InterPro" id="IPR029150">
    <property type="entry name" value="dCache_3"/>
</dbReference>
<dbReference type="RefSeq" id="WP_016390836.1">
    <property type="nucleotide sequence ID" value="NZ_KE646810.1"/>
</dbReference>
<dbReference type="InterPro" id="IPR043128">
    <property type="entry name" value="Rev_trsase/Diguanyl_cyclase"/>
</dbReference>
<dbReference type="NCBIfam" id="TIGR00254">
    <property type="entry name" value="GGDEF"/>
    <property type="match status" value="1"/>
</dbReference>
<protein>
    <submittedName>
        <fullName evidence="4">Cyclic diguanylate phosphodiesterase</fullName>
    </submittedName>
</protein>
<name>A0AB33YZP4_9GAMM</name>
<feature type="domain" description="EAL" evidence="2">
    <location>
        <begin position="561"/>
        <end position="813"/>
    </location>
</feature>
<gene>
    <name evidence="4" type="ORF">L196_09744</name>
</gene>
<dbReference type="SUPFAM" id="SSF141868">
    <property type="entry name" value="EAL domain-like"/>
    <property type="match status" value="1"/>
</dbReference>
<dbReference type="SUPFAM" id="SSF55073">
    <property type="entry name" value="Nucleotide cyclase"/>
    <property type="match status" value="1"/>
</dbReference>
<dbReference type="InterPro" id="IPR000160">
    <property type="entry name" value="GGDEF_dom"/>
</dbReference>
<dbReference type="Gene3D" id="3.20.20.450">
    <property type="entry name" value="EAL domain"/>
    <property type="match status" value="1"/>
</dbReference>
<dbReference type="AlphaFoldDB" id="A0AB33YZP4"/>
<dbReference type="EMBL" id="ASHL01000010">
    <property type="protein sequence ID" value="EPD12393.1"/>
    <property type="molecule type" value="Genomic_DNA"/>
</dbReference>
<evidence type="ECO:0000313" key="4">
    <source>
        <dbReference type="EMBL" id="EPD12393.1"/>
    </source>
</evidence>
<dbReference type="Pfam" id="PF14827">
    <property type="entry name" value="dCache_3"/>
    <property type="match status" value="1"/>
</dbReference>
<sequence length="813" mass="92202">MRRKNNLFFSIKWKALLLFGLLLSITHAIQYGTSYKQITEQFERQHHQEQQYQLSIVKALIGQSARLIEQIAELNTTQRSNTPTQFEEQAIKAITQQWGSLQTNWGLVSISFYNQESQLKALWGSNVTAVIPNEDLTNVLRLEKPSYKLFCQIQCYQIVYIPVLADSMGEQNALFVFVRSLADIIITFKEATRTDIAILSRSSTTEDNEYGPLNIVASTNPYKLKQLLTNFYKAHPEQNLADTNGSHLDLGQQQFSLRLFNLVEPSHSNSPQLLIATDLSEDYLLIEQSKKEALYAILLALIASVVILLPILLKATHRLITVSNALPALSKGNFHQARVYLQQTRRHKYKTQDELVTLEQSATMVIDQLEKGSQLIREKEQNLVWLADHDSLTKLFNRRRFQLEFEQQLKISQRYRSNGAILYLDLDQFKYINDTSGHGAGDLLLKQVAETIQQTIRSSDILARLGGDEFALLLPNIDAHGATQFAQKIIEKLRLMRFEYSGTQHNISASIGIAMFPEYGLTVQNFMSNADIAMYQAKESGRSKSHLYSQKEQTKELLKTRILWKEKIEAALADKRLCLHFQPILDIKTNQISHAEALVRMIDLDGEIIMPNSFIPIAEQSGLINQIDLAVLQLAFETLRFLQTQNNPLKLSINLSGKAFNNTLLISTLKEGLKQHDIDAKKLIIEVTETTAVANINTAVNLMNDIKETGAKFALDDFGVGYASFFYLRQLPVDYIKIDGSFIQTLEKHKEDQVFVKAVSEISQLSGLKTIAEFVENQTILDLLASYNIDYAQGYHIAKPSATLPNNKLILSH</sequence>
<dbReference type="Gene3D" id="3.30.70.270">
    <property type="match status" value="1"/>
</dbReference>
<dbReference type="PROSITE" id="PS50887">
    <property type="entry name" value="GGDEF"/>
    <property type="match status" value="1"/>
</dbReference>
<dbReference type="InterPro" id="IPR050706">
    <property type="entry name" value="Cyclic-di-GMP_PDE-like"/>
</dbReference>
<dbReference type="PANTHER" id="PTHR33121">
    <property type="entry name" value="CYCLIC DI-GMP PHOSPHODIESTERASE PDEF"/>
    <property type="match status" value="1"/>
</dbReference>